<dbReference type="PANTHER" id="PTHR36174:SF1">
    <property type="entry name" value="LIPID II:GLYCINE GLYCYLTRANSFERASE"/>
    <property type="match status" value="1"/>
</dbReference>
<dbReference type="PROSITE" id="PS51191">
    <property type="entry name" value="FEMABX"/>
    <property type="match status" value="1"/>
</dbReference>
<keyword evidence="5" id="KW-0012">Acyltransferase</keyword>
<keyword evidence="4" id="KW-0573">Peptidoglycan synthesis</keyword>
<dbReference type="Gene3D" id="3.40.630.30">
    <property type="match status" value="1"/>
</dbReference>
<organism evidence="8 9">
    <name type="scientific">Couchioplanes caeruleus subsp. caeruleus</name>
    <dbReference type="NCBI Taxonomy" id="56427"/>
    <lineage>
        <taxon>Bacteria</taxon>
        <taxon>Bacillati</taxon>
        <taxon>Actinomycetota</taxon>
        <taxon>Actinomycetes</taxon>
        <taxon>Micromonosporales</taxon>
        <taxon>Micromonosporaceae</taxon>
        <taxon>Couchioplanes</taxon>
    </lineage>
</organism>
<keyword evidence="9" id="KW-1185">Reference proteome</keyword>
<comment type="caution">
    <text evidence="8">The sequence shown here is derived from an EMBL/GenBank/DDBJ whole genome shotgun (WGS) entry which is preliminary data.</text>
</comment>
<evidence type="ECO:0000256" key="2">
    <source>
        <dbReference type="ARBA" id="ARBA00022679"/>
    </source>
</evidence>
<evidence type="ECO:0000256" key="6">
    <source>
        <dbReference type="ARBA" id="ARBA00023316"/>
    </source>
</evidence>
<dbReference type="EMBL" id="MEIA01000277">
    <property type="protein sequence ID" value="OJF11770.1"/>
    <property type="molecule type" value="Genomic_DNA"/>
</dbReference>
<dbReference type="InterPro" id="IPR016181">
    <property type="entry name" value="Acyl_CoA_acyltransferase"/>
</dbReference>
<dbReference type="PANTHER" id="PTHR36174">
    <property type="entry name" value="LIPID II:GLYCINE GLYCYLTRANSFERASE"/>
    <property type="match status" value="1"/>
</dbReference>
<evidence type="ECO:0000256" key="4">
    <source>
        <dbReference type="ARBA" id="ARBA00022984"/>
    </source>
</evidence>
<evidence type="ECO:0000313" key="8">
    <source>
        <dbReference type="EMBL" id="OJF11770.1"/>
    </source>
</evidence>
<dbReference type="AlphaFoldDB" id="A0A1K0G3B2"/>
<evidence type="ECO:0000259" key="7">
    <source>
        <dbReference type="Pfam" id="PF13480"/>
    </source>
</evidence>
<feature type="domain" description="BioF2-like acetyltransferase" evidence="7">
    <location>
        <begin position="110"/>
        <end position="236"/>
    </location>
</feature>
<gene>
    <name evidence="8" type="ORF">BG844_24410</name>
</gene>
<accession>A0A1K0G3B2</accession>
<dbReference type="Proteomes" id="UP000182486">
    <property type="component" value="Unassembled WGS sequence"/>
</dbReference>
<dbReference type="InterPro" id="IPR050644">
    <property type="entry name" value="PG_Glycine_Bridge_Synth"/>
</dbReference>
<evidence type="ECO:0000313" key="9">
    <source>
        <dbReference type="Proteomes" id="UP000182486"/>
    </source>
</evidence>
<reference evidence="8 9" key="1">
    <citation type="submission" date="2016-09" db="EMBL/GenBank/DDBJ databases">
        <title>Couchioplanes caeruleus draft genome sequence.</title>
        <authorList>
            <person name="Sheehan J."/>
            <person name="Caffrey P."/>
        </authorList>
    </citation>
    <scope>NUCLEOTIDE SEQUENCE [LARGE SCALE GENOMIC DNA]</scope>
    <source>
        <strain evidence="8 9">DSM 43634</strain>
    </source>
</reference>
<evidence type="ECO:0000256" key="5">
    <source>
        <dbReference type="ARBA" id="ARBA00023315"/>
    </source>
</evidence>
<keyword evidence="2" id="KW-0808">Transferase</keyword>
<proteinExistence type="inferred from homology"/>
<dbReference type="Pfam" id="PF13480">
    <property type="entry name" value="Acetyltransf_6"/>
    <property type="match status" value="1"/>
</dbReference>
<dbReference type="InterPro" id="IPR003447">
    <property type="entry name" value="FEMABX"/>
</dbReference>
<evidence type="ECO:0000256" key="3">
    <source>
        <dbReference type="ARBA" id="ARBA00022960"/>
    </source>
</evidence>
<comment type="similarity">
    <text evidence="1">Belongs to the FemABX family.</text>
</comment>
<protein>
    <recommendedName>
        <fullName evidence="7">BioF2-like acetyltransferase domain-containing protein</fullName>
    </recommendedName>
</protein>
<dbReference type="InterPro" id="IPR038740">
    <property type="entry name" value="BioF2-like_GNAT_dom"/>
</dbReference>
<keyword evidence="6" id="KW-0961">Cell wall biogenesis/degradation</keyword>
<dbReference type="RefSeq" id="WP_071807709.1">
    <property type="nucleotide sequence ID" value="NZ_MEIA01000277.1"/>
</dbReference>
<sequence>MGREVFFGEGPGWQCMAILERAGENARLYAPYGPVAEGPEAFTAAVSALRALGEKHSVLFIRSEPWAPVGRDDVAALGFFPARNLQPGLTWVQDLRKTRDELFSEFSANNRNRFRNAHKKGLSITSSTDVADVEILLDMIHDVSNNTGMQPHEDDYYRRQAKALLDRDAATLYVARHHDKPVAAAIVYDSATTRYYAHSGSLLEARNLHPGGPMLATMVLDAQARGQAVFDFMGAAPADQPDHPWAGFTQFKQSFGGRYRAYLGTWEMPITDKNRFAAQSNSATSGKAVG</sequence>
<name>A0A1K0G3B2_9ACTN</name>
<dbReference type="GO" id="GO:0008360">
    <property type="term" value="P:regulation of cell shape"/>
    <property type="evidence" value="ECO:0007669"/>
    <property type="project" value="UniProtKB-KW"/>
</dbReference>
<dbReference type="SUPFAM" id="SSF55729">
    <property type="entry name" value="Acyl-CoA N-acyltransferases (Nat)"/>
    <property type="match status" value="1"/>
</dbReference>
<dbReference type="GO" id="GO:0071555">
    <property type="term" value="P:cell wall organization"/>
    <property type="evidence" value="ECO:0007669"/>
    <property type="project" value="UniProtKB-KW"/>
</dbReference>
<evidence type="ECO:0000256" key="1">
    <source>
        <dbReference type="ARBA" id="ARBA00009943"/>
    </source>
</evidence>
<keyword evidence="3" id="KW-0133">Cell shape</keyword>
<dbReference type="GO" id="GO:0016755">
    <property type="term" value="F:aminoacyltransferase activity"/>
    <property type="evidence" value="ECO:0007669"/>
    <property type="project" value="InterPro"/>
</dbReference>
<dbReference type="GO" id="GO:0009252">
    <property type="term" value="P:peptidoglycan biosynthetic process"/>
    <property type="evidence" value="ECO:0007669"/>
    <property type="project" value="UniProtKB-KW"/>
</dbReference>